<keyword evidence="3" id="KW-0235">DNA replication</keyword>
<comment type="caution">
    <text evidence="5">The sequence shown here is derived from an EMBL/GenBank/DDBJ whole genome shotgun (WGS) entry which is preliminary data.</text>
</comment>
<evidence type="ECO:0000256" key="4">
    <source>
        <dbReference type="ARBA" id="ARBA00022932"/>
    </source>
</evidence>
<dbReference type="InterPro" id="IPR005790">
    <property type="entry name" value="DNA_polIII_delta"/>
</dbReference>
<name>X1Q8I6_9ZZZZ</name>
<protein>
    <submittedName>
        <fullName evidence="5">Uncharacterized protein</fullName>
    </submittedName>
</protein>
<sequence>MANEIDKLALFASGRRIEEEDVKLVVSYAQEASVFAMVDAVLEFRAGVAEQLLQKLLQRGAAVVIGKTSVYETDLFIPLLERISGLAGKKYGSDDDTDRAMRV</sequence>
<dbReference type="Gene3D" id="1.10.8.60">
    <property type="match status" value="1"/>
</dbReference>
<gene>
    <name evidence="5" type="ORF">S06H3_59123</name>
</gene>
<dbReference type="EMBL" id="BARV01038362">
    <property type="protein sequence ID" value="GAI47375.1"/>
    <property type="molecule type" value="Genomic_DNA"/>
</dbReference>
<dbReference type="GO" id="GO:0006261">
    <property type="term" value="P:DNA-templated DNA replication"/>
    <property type="evidence" value="ECO:0007669"/>
    <property type="project" value="TreeGrafter"/>
</dbReference>
<keyword evidence="2" id="KW-0548">Nucleotidyltransferase</keyword>
<reference evidence="5" key="1">
    <citation type="journal article" date="2014" name="Front. Microbiol.">
        <title>High frequency of phylogenetically diverse reductive dehalogenase-homologous genes in deep subseafloor sedimentary metagenomes.</title>
        <authorList>
            <person name="Kawai M."/>
            <person name="Futagami T."/>
            <person name="Toyoda A."/>
            <person name="Takaki Y."/>
            <person name="Nishi S."/>
            <person name="Hori S."/>
            <person name="Arai W."/>
            <person name="Tsubouchi T."/>
            <person name="Morono Y."/>
            <person name="Uchiyama I."/>
            <person name="Ito T."/>
            <person name="Fujiyama A."/>
            <person name="Inagaki F."/>
            <person name="Takami H."/>
        </authorList>
    </citation>
    <scope>NUCLEOTIDE SEQUENCE</scope>
    <source>
        <strain evidence="5">Expedition CK06-06</strain>
    </source>
</reference>
<accession>X1Q8I6</accession>
<feature type="non-terminal residue" evidence="5">
    <location>
        <position position="103"/>
    </location>
</feature>
<keyword evidence="4" id="KW-0239">DNA-directed DNA polymerase</keyword>
<evidence type="ECO:0000256" key="3">
    <source>
        <dbReference type="ARBA" id="ARBA00022705"/>
    </source>
</evidence>
<dbReference type="PANTHER" id="PTHR34388:SF1">
    <property type="entry name" value="DNA POLYMERASE III SUBUNIT DELTA"/>
    <property type="match status" value="1"/>
</dbReference>
<dbReference type="GO" id="GO:0003677">
    <property type="term" value="F:DNA binding"/>
    <property type="evidence" value="ECO:0007669"/>
    <property type="project" value="InterPro"/>
</dbReference>
<dbReference type="AlphaFoldDB" id="X1Q8I6"/>
<dbReference type="GO" id="GO:0009360">
    <property type="term" value="C:DNA polymerase III complex"/>
    <property type="evidence" value="ECO:0007669"/>
    <property type="project" value="TreeGrafter"/>
</dbReference>
<evidence type="ECO:0000256" key="1">
    <source>
        <dbReference type="ARBA" id="ARBA00022679"/>
    </source>
</evidence>
<dbReference type="PANTHER" id="PTHR34388">
    <property type="entry name" value="DNA POLYMERASE III SUBUNIT DELTA"/>
    <property type="match status" value="1"/>
</dbReference>
<evidence type="ECO:0000256" key="2">
    <source>
        <dbReference type="ARBA" id="ARBA00022695"/>
    </source>
</evidence>
<keyword evidence="1" id="KW-0808">Transferase</keyword>
<dbReference type="GO" id="GO:0003887">
    <property type="term" value="F:DNA-directed DNA polymerase activity"/>
    <property type="evidence" value="ECO:0007669"/>
    <property type="project" value="UniProtKB-KW"/>
</dbReference>
<evidence type="ECO:0000313" key="5">
    <source>
        <dbReference type="EMBL" id="GAI47375.1"/>
    </source>
</evidence>
<proteinExistence type="predicted"/>
<organism evidence="5">
    <name type="scientific">marine sediment metagenome</name>
    <dbReference type="NCBI Taxonomy" id="412755"/>
    <lineage>
        <taxon>unclassified sequences</taxon>
        <taxon>metagenomes</taxon>
        <taxon>ecological metagenomes</taxon>
    </lineage>
</organism>